<accession>A0A4Q0A1K6</accession>
<dbReference type="GO" id="GO:0005829">
    <property type="term" value="C:cytosol"/>
    <property type="evidence" value="ECO:0007669"/>
    <property type="project" value="TreeGrafter"/>
</dbReference>
<dbReference type="GO" id="GO:0031267">
    <property type="term" value="F:small GTPase binding"/>
    <property type="evidence" value="ECO:0007669"/>
    <property type="project" value="TreeGrafter"/>
</dbReference>
<dbReference type="PROSITE" id="PS51205">
    <property type="entry name" value="VPS9"/>
    <property type="match status" value="1"/>
</dbReference>
<dbReference type="InterPro" id="IPR045046">
    <property type="entry name" value="Vps9-like"/>
</dbReference>
<dbReference type="Gene3D" id="1.10.246.120">
    <property type="match status" value="1"/>
</dbReference>
<reference evidence="3" key="1">
    <citation type="journal article" date="2018" name="Nat. Microbiol.">
        <title>Leveraging single-cell genomics to expand the fungal tree of life.</title>
        <authorList>
            <person name="Ahrendt S.R."/>
            <person name="Quandt C.A."/>
            <person name="Ciobanu D."/>
            <person name="Clum A."/>
            <person name="Salamov A."/>
            <person name="Andreopoulos B."/>
            <person name="Cheng J.F."/>
            <person name="Woyke T."/>
            <person name="Pelin A."/>
            <person name="Henrissat B."/>
            <person name="Reynolds N.K."/>
            <person name="Benny G.L."/>
            <person name="Smith M.E."/>
            <person name="James T.Y."/>
            <person name="Grigoriev I.V."/>
        </authorList>
    </citation>
    <scope>NUCLEOTIDE SEQUENCE [LARGE SCALE GENOMIC DNA]</scope>
    <source>
        <strain evidence="3">RSA 468</strain>
    </source>
</reference>
<dbReference type="InterPro" id="IPR037191">
    <property type="entry name" value="VPS9_dom_sf"/>
</dbReference>
<dbReference type="SUPFAM" id="SSF109993">
    <property type="entry name" value="VPS9 domain"/>
    <property type="match status" value="1"/>
</dbReference>
<name>A0A4Q0A1K6_9FUNG</name>
<keyword evidence="3" id="KW-1185">Reference proteome</keyword>
<dbReference type="PANTHER" id="PTHR23101">
    <property type="entry name" value="RAB GDP/GTP EXCHANGE FACTOR"/>
    <property type="match status" value="1"/>
</dbReference>
<dbReference type="GO" id="GO:0016192">
    <property type="term" value="P:vesicle-mediated transport"/>
    <property type="evidence" value="ECO:0007669"/>
    <property type="project" value="InterPro"/>
</dbReference>
<feature type="non-terminal residue" evidence="2">
    <location>
        <position position="255"/>
    </location>
</feature>
<sequence>FDYNQFLHQLRQPGAKPIARNIRNFLSEFNRRPLTLKEQIRVVHDYLDFITNKMAASDIWQDQSEQDFENTKEAMEKLLMNRLYSQTFCPATTDDDEKDKVLHQKIGLFRWIREEHLDIEKSRQNDSFLSFAISELLKMNTFKAPRDKLICILNCCTVIFGLLKHSEGDVGADTFLPVLIYVVIKANPPKLVSNVQYISRFRAPDRLQSEAGYYLTNLMGAISFIETMDASCLSITQDEFDQNIELTIMEMNSER</sequence>
<gene>
    <name evidence="2" type="ORF">BJ085DRAFT_9944</name>
</gene>
<feature type="non-terminal residue" evidence="2">
    <location>
        <position position="1"/>
    </location>
</feature>
<dbReference type="SMART" id="SM00167">
    <property type="entry name" value="VPS9"/>
    <property type="match status" value="1"/>
</dbReference>
<dbReference type="Pfam" id="PF18151">
    <property type="entry name" value="DUF5601"/>
    <property type="match status" value="1"/>
</dbReference>
<evidence type="ECO:0000259" key="1">
    <source>
        <dbReference type="PROSITE" id="PS51205"/>
    </source>
</evidence>
<organism evidence="2 3">
    <name type="scientific">Dimargaris cristalligena</name>
    <dbReference type="NCBI Taxonomy" id="215637"/>
    <lineage>
        <taxon>Eukaryota</taxon>
        <taxon>Fungi</taxon>
        <taxon>Fungi incertae sedis</taxon>
        <taxon>Zoopagomycota</taxon>
        <taxon>Kickxellomycotina</taxon>
        <taxon>Dimargaritomycetes</taxon>
        <taxon>Dimargaritales</taxon>
        <taxon>Dimargaritaceae</taxon>
        <taxon>Dimargaris</taxon>
    </lineage>
</organism>
<dbReference type="STRING" id="215637.A0A4Q0A1K6"/>
<dbReference type="InterPro" id="IPR003123">
    <property type="entry name" value="VPS9"/>
</dbReference>
<dbReference type="EMBL" id="ML002233">
    <property type="protein sequence ID" value="RKP39955.1"/>
    <property type="molecule type" value="Genomic_DNA"/>
</dbReference>
<dbReference type="InterPro" id="IPR041545">
    <property type="entry name" value="DUF5601"/>
</dbReference>
<evidence type="ECO:0000313" key="2">
    <source>
        <dbReference type="EMBL" id="RKP39955.1"/>
    </source>
</evidence>
<dbReference type="AlphaFoldDB" id="A0A4Q0A1K6"/>
<protein>
    <recommendedName>
        <fullName evidence="1">VPS9 domain-containing protein</fullName>
    </recommendedName>
</protein>
<dbReference type="Pfam" id="PF02204">
    <property type="entry name" value="VPS9"/>
    <property type="match status" value="1"/>
</dbReference>
<dbReference type="PANTHER" id="PTHR23101:SF25">
    <property type="entry name" value="GTPASE-ACTIVATING PROTEIN AND VPS9 DOMAIN-CONTAINING PROTEIN 1"/>
    <property type="match status" value="1"/>
</dbReference>
<dbReference type="Gene3D" id="1.20.1050.80">
    <property type="entry name" value="VPS9 domain"/>
    <property type="match status" value="1"/>
</dbReference>
<proteinExistence type="predicted"/>
<dbReference type="GO" id="GO:0005085">
    <property type="term" value="F:guanyl-nucleotide exchange factor activity"/>
    <property type="evidence" value="ECO:0007669"/>
    <property type="project" value="InterPro"/>
</dbReference>
<evidence type="ECO:0000313" key="3">
    <source>
        <dbReference type="Proteomes" id="UP000268162"/>
    </source>
</evidence>
<dbReference type="Proteomes" id="UP000268162">
    <property type="component" value="Unassembled WGS sequence"/>
</dbReference>
<feature type="domain" description="VPS9" evidence="1">
    <location>
        <begin position="96"/>
        <end position="234"/>
    </location>
</feature>
<dbReference type="GO" id="GO:0030139">
    <property type="term" value="C:endocytic vesicle"/>
    <property type="evidence" value="ECO:0007669"/>
    <property type="project" value="TreeGrafter"/>
</dbReference>